<dbReference type="AlphaFoldDB" id="A0A8X6G7H1"/>
<evidence type="ECO:0000313" key="3">
    <source>
        <dbReference type="Proteomes" id="UP000887116"/>
    </source>
</evidence>
<evidence type="ECO:0000313" key="2">
    <source>
        <dbReference type="EMBL" id="GFQ76078.1"/>
    </source>
</evidence>
<keyword evidence="3" id="KW-1185">Reference proteome</keyword>
<evidence type="ECO:0008006" key="4">
    <source>
        <dbReference type="Google" id="ProtNLM"/>
    </source>
</evidence>
<keyword evidence="1" id="KW-1133">Transmembrane helix</keyword>
<keyword evidence="1" id="KW-0472">Membrane</keyword>
<feature type="transmembrane region" description="Helical" evidence="1">
    <location>
        <begin position="184"/>
        <end position="204"/>
    </location>
</feature>
<comment type="caution">
    <text evidence="2">The sequence shown here is derived from an EMBL/GenBank/DDBJ whole genome shotgun (WGS) entry which is preliminary data.</text>
</comment>
<gene>
    <name evidence="2" type="primary">AVEN_124246_1</name>
    <name evidence="2" type="ORF">TNCT_674471</name>
</gene>
<reference evidence="2" key="1">
    <citation type="submission" date="2020-07" db="EMBL/GenBank/DDBJ databases">
        <title>Multicomponent nature underlies the extraordinary mechanical properties of spider dragline silk.</title>
        <authorList>
            <person name="Kono N."/>
            <person name="Nakamura H."/>
            <person name="Mori M."/>
            <person name="Yoshida Y."/>
            <person name="Ohtoshi R."/>
            <person name="Malay A.D."/>
            <person name="Moran D.A.P."/>
            <person name="Tomita M."/>
            <person name="Numata K."/>
            <person name="Arakawa K."/>
        </authorList>
    </citation>
    <scope>NUCLEOTIDE SEQUENCE</scope>
</reference>
<feature type="transmembrane region" description="Helical" evidence="1">
    <location>
        <begin position="364"/>
        <end position="387"/>
    </location>
</feature>
<organism evidence="2 3">
    <name type="scientific">Trichonephila clavata</name>
    <name type="common">Joro spider</name>
    <name type="synonym">Nephila clavata</name>
    <dbReference type="NCBI Taxonomy" id="2740835"/>
    <lineage>
        <taxon>Eukaryota</taxon>
        <taxon>Metazoa</taxon>
        <taxon>Ecdysozoa</taxon>
        <taxon>Arthropoda</taxon>
        <taxon>Chelicerata</taxon>
        <taxon>Arachnida</taxon>
        <taxon>Araneae</taxon>
        <taxon>Araneomorphae</taxon>
        <taxon>Entelegynae</taxon>
        <taxon>Araneoidea</taxon>
        <taxon>Nephilidae</taxon>
        <taxon>Trichonephila</taxon>
    </lineage>
</organism>
<feature type="transmembrane region" description="Helical" evidence="1">
    <location>
        <begin position="157"/>
        <end position="178"/>
    </location>
</feature>
<keyword evidence="1" id="KW-0812">Transmembrane</keyword>
<accession>A0A8X6G7H1</accession>
<evidence type="ECO:0000256" key="1">
    <source>
        <dbReference type="SAM" id="Phobius"/>
    </source>
</evidence>
<dbReference type="OrthoDB" id="6427909at2759"/>
<dbReference type="Proteomes" id="UP000887116">
    <property type="component" value="Unassembled WGS sequence"/>
</dbReference>
<feature type="transmembrane region" description="Helical" evidence="1">
    <location>
        <begin position="47"/>
        <end position="69"/>
    </location>
</feature>
<dbReference type="EMBL" id="BMAO01021626">
    <property type="protein sequence ID" value="GFQ76078.1"/>
    <property type="molecule type" value="Genomic_DNA"/>
</dbReference>
<sequence>MRVNTSTSSNSAKDPFLIIKKIVFLFGVDIRTNTRRLNVWNSKFYSLYPKCLALLWIFFILHSITMFLWSDIWSRESITGKTSRKINDIIAFSIWAILIARRKNLYRLLKDVHTLGVDSNVQLTPQILNIGAVTILAVPLIAWMFKILLLKISDCELLANYFLLKVFIVENCTTWYIIALFLSFLLYTLRTFVAVTYILICIALRRVLMSQTTAESEMVKNLSARFDSLSFQYHLAKSESVIEVLRLFEKTLSFPIFLTEISDLFEMFLGFTWLDSRKYISDENSWLTRYAISTCFSSVRASLFFLCISLAASSVHDASKKCKEVQETILKGALISKSMVSNRNILQLLIMHQSPTFKLSAFGFFYFTKGLILTAVGSVLTYSLLIIQIDSSSIAKHSQYTYFE</sequence>
<protein>
    <recommendedName>
        <fullName evidence="4">Gustatory receptor</fullName>
    </recommendedName>
</protein>
<feature type="transmembrane region" description="Helical" evidence="1">
    <location>
        <begin position="126"/>
        <end position="145"/>
    </location>
</feature>
<name>A0A8X6G7H1_TRICU</name>
<feature type="transmembrane region" description="Helical" evidence="1">
    <location>
        <begin position="287"/>
        <end position="311"/>
    </location>
</feature>
<proteinExistence type="predicted"/>